<dbReference type="PROSITE" id="PS51257">
    <property type="entry name" value="PROKAR_LIPOPROTEIN"/>
    <property type="match status" value="1"/>
</dbReference>
<feature type="domain" description="SGNH hydrolase-type esterase" evidence="3">
    <location>
        <begin position="58"/>
        <end position="226"/>
    </location>
</feature>
<evidence type="ECO:0000313" key="4">
    <source>
        <dbReference type="EMBL" id="GGO62568.1"/>
    </source>
</evidence>
<name>A0ABQ2MZC0_9MICO</name>
<dbReference type="Gene3D" id="3.40.50.1110">
    <property type="entry name" value="SGNH hydrolase"/>
    <property type="match status" value="1"/>
</dbReference>
<dbReference type="RefSeq" id="WP_188700575.1">
    <property type="nucleotide sequence ID" value="NZ_BMMQ01000003.1"/>
</dbReference>
<dbReference type="EMBL" id="BMMQ01000003">
    <property type="protein sequence ID" value="GGO62568.1"/>
    <property type="molecule type" value="Genomic_DNA"/>
</dbReference>
<dbReference type="Pfam" id="PF13472">
    <property type="entry name" value="Lipase_GDSL_2"/>
    <property type="match status" value="1"/>
</dbReference>
<feature type="chain" id="PRO_5045747399" description="SGNH hydrolase-type esterase domain-containing protein" evidence="2">
    <location>
        <begin position="26"/>
        <end position="250"/>
    </location>
</feature>
<gene>
    <name evidence="4" type="ORF">GCM10010910_12970</name>
</gene>
<keyword evidence="5" id="KW-1185">Reference proteome</keyword>
<dbReference type="SUPFAM" id="SSF52266">
    <property type="entry name" value="SGNH hydrolase"/>
    <property type="match status" value="1"/>
</dbReference>
<dbReference type="Proteomes" id="UP000638043">
    <property type="component" value="Unassembled WGS sequence"/>
</dbReference>
<reference evidence="5" key="1">
    <citation type="journal article" date="2019" name="Int. J. Syst. Evol. Microbiol.">
        <title>The Global Catalogue of Microorganisms (GCM) 10K type strain sequencing project: providing services to taxonomists for standard genome sequencing and annotation.</title>
        <authorList>
            <consortium name="The Broad Institute Genomics Platform"/>
            <consortium name="The Broad Institute Genome Sequencing Center for Infectious Disease"/>
            <person name="Wu L."/>
            <person name="Ma J."/>
        </authorList>
    </citation>
    <scope>NUCLEOTIDE SEQUENCE [LARGE SCALE GENOMIC DNA]</scope>
    <source>
        <strain evidence="5">CGMCC 4.7181</strain>
    </source>
</reference>
<organism evidence="4 5">
    <name type="scientific">Microbacterium nanhaiense</name>
    <dbReference type="NCBI Taxonomy" id="1301026"/>
    <lineage>
        <taxon>Bacteria</taxon>
        <taxon>Bacillati</taxon>
        <taxon>Actinomycetota</taxon>
        <taxon>Actinomycetes</taxon>
        <taxon>Micrococcales</taxon>
        <taxon>Microbacteriaceae</taxon>
        <taxon>Microbacterium</taxon>
    </lineage>
</organism>
<dbReference type="InterPro" id="IPR013830">
    <property type="entry name" value="SGNH_hydro"/>
</dbReference>
<feature type="signal peptide" evidence="2">
    <location>
        <begin position="1"/>
        <end position="25"/>
    </location>
</feature>
<dbReference type="InterPro" id="IPR036514">
    <property type="entry name" value="SGNH_hydro_sf"/>
</dbReference>
<evidence type="ECO:0000256" key="2">
    <source>
        <dbReference type="SAM" id="SignalP"/>
    </source>
</evidence>
<accession>A0ABQ2MZC0</accession>
<keyword evidence="2" id="KW-0732">Signal</keyword>
<evidence type="ECO:0000313" key="5">
    <source>
        <dbReference type="Proteomes" id="UP000638043"/>
    </source>
</evidence>
<feature type="region of interest" description="Disordered" evidence="1">
    <location>
        <begin position="35"/>
        <end position="55"/>
    </location>
</feature>
<evidence type="ECO:0000256" key="1">
    <source>
        <dbReference type="SAM" id="MobiDB-lite"/>
    </source>
</evidence>
<proteinExistence type="predicted"/>
<protein>
    <recommendedName>
        <fullName evidence="3">SGNH hydrolase-type esterase domain-containing protein</fullName>
    </recommendedName>
</protein>
<comment type="caution">
    <text evidence="4">The sequence shown here is derived from an EMBL/GenBank/DDBJ whole genome shotgun (WGS) entry which is preliminary data.</text>
</comment>
<evidence type="ECO:0000259" key="3">
    <source>
        <dbReference type="Pfam" id="PF13472"/>
    </source>
</evidence>
<dbReference type="CDD" id="cd00229">
    <property type="entry name" value="SGNH_hydrolase"/>
    <property type="match status" value="1"/>
</dbReference>
<sequence>MARAIRPATVVCCALAALASLTGCAATPQSDAAATDRWQAPSAATPTPTPTPSPSMLVFGDSWTRGMAATDTAHAYPHLTGELLGWDVTALGEDGSGYLHPGELGGFYGTRVAELNPDLDPDVVIVQGSVNDRNELISALPRAARAVWRAVENTYPEADVIILGPAPSTLPLDERVEEIDAVLADLAAEAGLGYISPIAEEWLTEANIGEYIDASAAFHPSDAGHAYLAERLAADLAELDPLSPFAPVTE</sequence>